<organism evidence="2 3">
    <name type="scientific">Microthlaspi erraticum</name>
    <dbReference type="NCBI Taxonomy" id="1685480"/>
    <lineage>
        <taxon>Eukaryota</taxon>
        <taxon>Viridiplantae</taxon>
        <taxon>Streptophyta</taxon>
        <taxon>Embryophyta</taxon>
        <taxon>Tracheophyta</taxon>
        <taxon>Spermatophyta</taxon>
        <taxon>Magnoliopsida</taxon>
        <taxon>eudicotyledons</taxon>
        <taxon>Gunneridae</taxon>
        <taxon>Pentapetalae</taxon>
        <taxon>rosids</taxon>
        <taxon>malvids</taxon>
        <taxon>Brassicales</taxon>
        <taxon>Brassicaceae</taxon>
        <taxon>Coluteocarpeae</taxon>
        <taxon>Microthlaspi</taxon>
    </lineage>
</organism>
<gene>
    <name evidence="2" type="ORF">MERR_LOCUS28338</name>
</gene>
<accession>A0A6D2JV67</accession>
<evidence type="ECO:0000313" key="3">
    <source>
        <dbReference type="Proteomes" id="UP000467841"/>
    </source>
</evidence>
<dbReference type="Proteomes" id="UP000467841">
    <property type="component" value="Unassembled WGS sequence"/>
</dbReference>
<dbReference type="InterPro" id="IPR006527">
    <property type="entry name" value="F-box-assoc_dom_typ1"/>
</dbReference>
<dbReference type="Gene3D" id="2.120.10.80">
    <property type="entry name" value="Kelch-type beta propeller"/>
    <property type="match status" value="1"/>
</dbReference>
<feature type="domain" description="F-box" evidence="1">
    <location>
        <begin position="1"/>
        <end position="37"/>
    </location>
</feature>
<dbReference type="AlphaFoldDB" id="A0A6D2JV67"/>
<reference evidence="2" key="1">
    <citation type="submission" date="2020-01" db="EMBL/GenBank/DDBJ databases">
        <authorList>
            <person name="Mishra B."/>
        </authorList>
    </citation>
    <scope>NUCLEOTIDE SEQUENCE [LARGE SCALE GENOMIC DNA]</scope>
</reference>
<dbReference type="SMART" id="SM00256">
    <property type="entry name" value="FBOX"/>
    <property type="match status" value="1"/>
</dbReference>
<dbReference type="OrthoDB" id="1939031at2759"/>
<comment type="caution">
    <text evidence="2">The sequence shown here is derived from an EMBL/GenBank/DDBJ whole genome shotgun (WGS) entry which is preliminary data.</text>
</comment>
<protein>
    <recommendedName>
        <fullName evidence="1">F-box domain-containing protein</fullName>
    </recommendedName>
</protein>
<dbReference type="InterPro" id="IPR017451">
    <property type="entry name" value="F-box-assoc_interact_dom"/>
</dbReference>
<evidence type="ECO:0000259" key="1">
    <source>
        <dbReference type="SMART" id="SM00256"/>
    </source>
</evidence>
<dbReference type="PANTHER" id="PTHR31672:SF13">
    <property type="entry name" value="F-BOX PROTEIN CPR30-LIKE"/>
    <property type="match status" value="1"/>
</dbReference>
<keyword evidence="3" id="KW-1185">Reference proteome</keyword>
<dbReference type="InterPro" id="IPR015915">
    <property type="entry name" value="Kelch-typ_b-propeller"/>
</dbReference>
<dbReference type="Pfam" id="PF00646">
    <property type="entry name" value="F-box"/>
    <property type="match status" value="1"/>
</dbReference>
<dbReference type="InterPro" id="IPR001810">
    <property type="entry name" value="F-box_dom"/>
</dbReference>
<dbReference type="Pfam" id="PF07734">
    <property type="entry name" value="FBA_1"/>
    <property type="match status" value="1"/>
</dbReference>
<dbReference type="InterPro" id="IPR050796">
    <property type="entry name" value="SCF_F-box_component"/>
</dbReference>
<dbReference type="NCBIfam" id="TIGR01640">
    <property type="entry name" value="F_box_assoc_1"/>
    <property type="match status" value="1"/>
</dbReference>
<sequence>MVDCILEKLPIKSLLRFKSVSKQWKSTIESPYFKKRHLISRQSQDPDVLITNPLESELSYDEWKRQEYPNTRIVHENVMRIFTMGSSELIKLPNIGPPLKPVYLNNSPDDPAYSVIQYSVCDGMISYYNEYSCIYVVNPITGWCRKIPQARYQAFALDVYNRDGGKGEEGFSFWLLGFGKDKFTDTYKLVWLYNSLELGLKNSTTTCEVFDFSTNTWSYVTAAPRRVIDFQIPVYLDGSLHWFTDEPTGENPRVLSFDLATETFHIISKAPFVNKTHNKIIMCGLDNQLCVSQKEWPRQEIWSLNNSDMTWEKMFSLDLQTDSHLFAENFQFGGFIPHTIMSVLPVAVLKKTKALVLYEARAPNPNLTIYDPESGSYDICFPRDYRVWHQAIALPFFPSMISIDN</sequence>
<dbReference type="InterPro" id="IPR036047">
    <property type="entry name" value="F-box-like_dom_sf"/>
</dbReference>
<dbReference type="SUPFAM" id="SSF81383">
    <property type="entry name" value="F-box domain"/>
    <property type="match status" value="1"/>
</dbReference>
<dbReference type="EMBL" id="CACVBM020001240">
    <property type="protein sequence ID" value="CAA7041103.1"/>
    <property type="molecule type" value="Genomic_DNA"/>
</dbReference>
<name>A0A6D2JV67_9BRAS</name>
<dbReference type="InterPro" id="IPR011043">
    <property type="entry name" value="Gal_Oxase/kelch_b-propeller"/>
</dbReference>
<evidence type="ECO:0000313" key="2">
    <source>
        <dbReference type="EMBL" id="CAA7041103.1"/>
    </source>
</evidence>
<dbReference type="SUPFAM" id="SSF50965">
    <property type="entry name" value="Galactose oxidase, central domain"/>
    <property type="match status" value="1"/>
</dbReference>
<dbReference type="PANTHER" id="PTHR31672">
    <property type="entry name" value="BNACNNG10540D PROTEIN"/>
    <property type="match status" value="1"/>
</dbReference>
<proteinExistence type="predicted"/>